<dbReference type="EMBL" id="BMYV01000001">
    <property type="protein sequence ID" value="GGX55869.1"/>
    <property type="molecule type" value="Genomic_DNA"/>
</dbReference>
<dbReference type="GO" id="GO:0005886">
    <property type="term" value="C:plasma membrane"/>
    <property type="evidence" value="ECO:0007669"/>
    <property type="project" value="UniProtKB-SubCell"/>
</dbReference>
<dbReference type="GO" id="GO:0015031">
    <property type="term" value="P:protein transport"/>
    <property type="evidence" value="ECO:0007669"/>
    <property type="project" value="UniProtKB-KW"/>
</dbReference>
<keyword evidence="7" id="KW-0653">Protein transport</keyword>
<evidence type="ECO:0000256" key="3">
    <source>
        <dbReference type="ARBA" id="ARBA00022475"/>
    </source>
</evidence>
<proteinExistence type="inferred from homology"/>
<dbReference type="GO" id="GO:0022857">
    <property type="term" value="F:transmembrane transporter activity"/>
    <property type="evidence" value="ECO:0007669"/>
    <property type="project" value="InterPro"/>
</dbReference>
<keyword evidence="4 7" id="KW-0812">Transmembrane</keyword>
<organism evidence="9 10">
    <name type="scientific">Litorimonas cladophorae</name>
    <dbReference type="NCBI Taxonomy" id="1220491"/>
    <lineage>
        <taxon>Bacteria</taxon>
        <taxon>Pseudomonadati</taxon>
        <taxon>Pseudomonadota</taxon>
        <taxon>Alphaproteobacteria</taxon>
        <taxon>Maricaulales</taxon>
        <taxon>Robiginitomaculaceae</taxon>
    </lineage>
</organism>
<dbReference type="AlphaFoldDB" id="A0A918KAE0"/>
<keyword evidence="7" id="KW-0813">Transport</keyword>
<name>A0A918KAE0_9PROT</name>
<sequence>MRRARRTQGGDEGEVDMTPMLDIVFIMLIFFIVTATFLDEKGIDLTQPPPPPESDVPPPPGASAITVYVDGRNFCSVDGRSTGCDRVLLAVERLLAEKPNAAVILRMDEKASHQNLVLIKDGLDQAGLPSKIEIVRNTG</sequence>
<dbReference type="InterPro" id="IPR003400">
    <property type="entry name" value="ExbD"/>
</dbReference>
<evidence type="ECO:0000256" key="2">
    <source>
        <dbReference type="ARBA" id="ARBA00005811"/>
    </source>
</evidence>
<evidence type="ECO:0000256" key="1">
    <source>
        <dbReference type="ARBA" id="ARBA00004162"/>
    </source>
</evidence>
<reference evidence="9 10" key="1">
    <citation type="journal article" date="2014" name="Int. J. Syst. Evol. Microbiol.">
        <title>Complete genome sequence of Corynebacterium casei LMG S-19264T (=DSM 44701T), isolated from a smear-ripened cheese.</title>
        <authorList>
            <consortium name="US DOE Joint Genome Institute (JGI-PGF)"/>
            <person name="Walter F."/>
            <person name="Albersmeier A."/>
            <person name="Kalinowski J."/>
            <person name="Ruckert C."/>
        </authorList>
    </citation>
    <scope>NUCLEOTIDE SEQUENCE [LARGE SCALE GENOMIC DNA]</scope>
    <source>
        <strain evidence="9 10">KCTC 23968</strain>
    </source>
</reference>
<dbReference type="Pfam" id="PF02472">
    <property type="entry name" value="ExbD"/>
    <property type="match status" value="1"/>
</dbReference>
<comment type="similarity">
    <text evidence="2 7">Belongs to the ExbD/TolR family.</text>
</comment>
<evidence type="ECO:0000256" key="8">
    <source>
        <dbReference type="SAM" id="Phobius"/>
    </source>
</evidence>
<feature type="transmembrane region" description="Helical" evidence="8">
    <location>
        <begin position="20"/>
        <end position="38"/>
    </location>
</feature>
<comment type="caution">
    <text evidence="9">The sequence shown here is derived from an EMBL/GenBank/DDBJ whole genome shotgun (WGS) entry which is preliminary data.</text>
</comment>
<keyword evidence="10" id="KW-1185">Reference proteome</keyword>
<dbReference type="PANTHER" id="PTHR30558:SF13">
    <property type="entry name" value="BIOPOLYMER TRANSPORT PROTEIN EXBD2"/>
    <property type="match status" value="1"/>
</dbReference>
<dbReference type="RefSeq" id="WP_189579775.1">
    <property type="nucleotide sequence ID" value="NZ_BMYV01000001.1"/>
</dbReference>
<evidence type="ECO:0000313" key="10">
    <source>
        <dbReference type="Proteomes" id="UP000600865"/>
    </source>
</evidence>
<evidence type="ECO:0000256" key="4">
    <source>
        <dbReference type="ARBA" id="ARBA00022692"/>
    </source>
</evidence>
<evidence type="ECO:0000256" key="7">
    <source>
        <dbReference type="RuleBase" id="RU003879"/>
    </source>
</evidence>
<dbReference type="Proteomes" id="UP000600865">
    <property type="component" value="Unassembled WGS sequence"/>
</dbReference>
<keyword evidence="6 8" id="KW-0472">Membrane</keyword>
<accession>A0A918KAE0</accession>
<evidence type="ECO:0000256" key="6">
    <source>
        <dbReference type="ARBA" id="ARBA00023136"/>
    </source>
</evidence>
<dbReference type="PANTHER" id="PTHR30558">
    <property type="entry name" value="EXBD MEMBRANE COMPONENT OF PMF-DRIVEN MACROMOLECULE IMPORT SYSTEM"/>
    <property type="match status" value="1"/>
</dbReference>
<keyword evidence="5 8" id="KW-1133">Transmembrane helix</keyword>
<protein>
    <submittedName>
        <fullName evidence="9">Biopolymer transporter ExbD</fullName>
    </submittedName>
</protein>
<keyword evidence="3" id="KW-1003">Cell membrane</keyword>
<evidence type="ECO:0000313" key="9">
    <source>
        <dbReference type="EMBL" id="GGX55869.1"/>
    </source>
</evidence>
<gene>
    <name evidence="9" type="primary">exbD</name>
    <name evidence="9" type="ORF">GCM10011309_00690</name>
</gene>
<evidence type="ECO:0000256" key="5">
    <source>
        <dbReference type="ARBA" id="ARBA00022989"/>
    </source>
</evidence>
<comment type="subcellular location">
    <subcellularLocation>
        <location evidence="1">Cell membrane</location>
        <topology evidence="1">Single-pass membrane protein</topology>
    </subcellularLocation>
    <subcellularLocation>
        <location evidence="7">Cell membrane</location>
        <topology evidence="7">Single-pass type II membrane protein</topology>
    </subcellularLocation>
</comment>